<name>A0ABS9SZF9_9ACTN</name>
<feature type="compositionally biased region" description="Basic and acidic residues" evidence="1">
    <location>
        <begin position="120"/>
        <end position="131"/>
    </location>
</feature>
<feature type="region of interest" description="Disordered" evidence="1">
    <location>
        <begin position="120"/>
        <end position="170"/>
    </location>
</feature>
<sequence>MSNAALERAEAAKLPHDDIIAVLLTQHARMRDLFAEVHVSLGEEKRAKFAELRALLAVHEAAEEMILRPVAKREAGEREAVARNEEEEEAGRILAELERMDPDGSQFEAKLGEFEKAVGEHADHEEREEFPAVRTGCSQEQRQKMGKRLLRAERTAPTHPHPAAAGSPAAQWAVGPFASLLDRARDAMGGGTRPRG</sequence>
<dbReference type="InterPro" id="IPR012312">
    <property type="entry name" value="Hemerythrin-like"/>
</dbReference>
<reference evidence="3" key="1">
    <citation type="submission" date="2022-03" db="EMBL/GenBank/DDBJ databases">
        <authorList>
            <person name="Santos J.D.N."/>
            <person name="Kallscheuer N."/>
            <person name="Jogler C."/>
            <person name="Lage O.M."/>
        </authorList>
    </citation>
    <scope>NUCLEOTIDE SEQUENCE</scope>
    <source>
        <strain evidence="3">M600PL45_2</strain>
    </source>
</reference>
<keyword evidence="4" id="KW-1185">Reference proteome</keyword>
<proteinExistence type="predicted"/>
<evidence type="ECO:0000256" key="1">
    <source>
        <dbReference type="SAM" id="MobiDB-lite"/>
    </source>
</evidence>
<organism evidence="3 4">
    <name type="scientific">Streptomyces marispadix</name>
    <dbReference type="NCBI Taxonomy" id="2922868"/>
    <lineage>
        <taxon>Bacteria</taxon>
        <taxon>Bacillati</taxon>
        <taxon>Actinomycetota</taxon>
        <taxon>Actinomycetes</taxon>
        <taxon>Kitasatosporales</taxon>
        <taxon>Streptomycetaceae</taxon>
        <taxon>Streptomyces</taxon>
    </lineage>
</organism>
<protein>
    <submittedName>
        <fullName evidence="3">Hemerythrin domain-containing protein</fullName>
    </submittedName>
</protein>
<dbReference type="Proteomes" id="UP001166784">
    <property type="component" value="Unassembled WGS sequence"/>
</dbReference>
<feature type="domain" description="Hemerythrin-like" evidence="2">
    <location>
        <begin position="19"/>
        <end position="132"/>
    </location>
</feature>
<dbReference type="EMBL" id="JAKWJU010000002">
    <property type="protein sequence ID" value="MCH6161674.1"/>
    <property type="molecule type" value="Genomic_DNA"/>
</dbReference>
<evidence type="ECO:0000313" key="4">
    <source>
        <dbReference type="Proteomes" id="UP001166784"/>
    </source>
</evidence>
<dbReference type="RefSeq" id="WP_241060264.1">
    <property type="nucleotide sequence ID" value="NZ_JAKWJU010000002.1"/>
</dbReference>
<evidence type="ECO:0000259" key="2">
    <source>
        <dbReference type="Pfam" id="PF01814"/>
    </source>
</evidence>
<dbReference type="Gene3D" id="1.20.120.520">
    <property type="entry name" value="nmb1532 protein domain like"/>
    <property type="match status" value="1"/>
</dbReference>
<dbReference type="Pfam" id="PF01814">
    <property type="entry name" value="Hemerythrin"/>
    <property type="match status" value="1"/>
</dbReference>
<dbReference type="PANTHER" id="PTHR35585">
    <property type="entry name" value="HHE DOMAIN PROTEIN (AFU_ORTHOLOGUE AFUA_4G00730)"/>
    <property type="match status" value="1"/>
</dbReference>
<dbReference type="PANTHER" id="PTHR35585:SF1">
    <property type="entry name" value="HHE DOMAIN PROTEIN (AFU_ORTHOLOGUE AFUA_4G00730)"/>
    <property type="match status" value="1"/>
</dbReference>
<gene>
    <name evidence="3" type="ORF">MMA15_15125</name>
</gene>
<evidence type="ECO:0000313" key="3">
    <source>
        <dbReference type="EMBL" id="MCH6161674.1"/>
    </source>
</evidence>
<feature type="compositionally biased region" description="Low complexity" evidence="1">
    <location>
        <begin position="157"/>
        <end position="170"/>
    </location>
</feature>
<accession>A0ABS9SZF9</accession>
<comment type="caution">
    <text evidence="3">The sequence shown here is derived from an EMBL/GenBank/DDBJ whole genome shotgun (WGS) entry which is preliminary data.</text>
</comment>
<reference evidence="3" key="2">
    <citation type="journal article" date="2023" name="Int. J. Syst. Evol. Microbiol.">
        <title>Streptomyces marispadix sp. nov., isolated from marine beach sediment of the Northern Coast of Portugal.</title>
        <authorList>
            <person name="dos Santos J.D.N."/>
            <person name="Vitorino I.R."/>
            <person name="Kallscheuer N."/>
            <person name="Srivastava A."/>
            <person name="Krautwurst S."/>
            <person name="Marz M."/>
            <person name="Jogler C."/>
            <person name="Lobo Da Cunha A."/>
            <person name="Catita J."/>
            <person name="Goncalves H."/>
            <person name="Gonzalez I."/>
            <person name="Reyes F."/>
            <person name="Lage O.M."/>
        </authorList>
    </citation>
    <scope>NUCLEOTIDE SEQUENCE</scope>
    <source>
        <strain evidence="3">M600PL45_2</strain>
    </source>
</reference>